<organism evidence="1">
    <name type="scientific">bioreactor metagenome</name>
    <dbReference type="NCBI Taxonomy" id="1076179"/>
    <lineage>
        <taxon>unclassified sequences</taxon>
        <taxon>metagenomes</taxon>
        <taxon>ecological metagenomes</taxon>
    </lineage>
</organism>
<dbReference type="EMBL" id="VSSQ01035438">
    <property type="protein sequence ID" value="MPM87649.1"/>
    <property type="molecule type" value="Genomic_DNA"/>
</dbReference>
<sequence>MPDQLSQPGVFVVILHHGQVRQCDIADVDGVGVDSTVLEQPFVERKWPIHTVTNDGLRPLLGIGDADAGEELTKLLAEHRVEQAQLKRANALRLCRPGHAFNALTVARHPCWRTLGLLEQLKVRHQSKFKQRCTHRVRIKLIDLAGEQVTSHSSVIGIPPTAVTPPQLAQAGLYGHPQVGRNLSQ</sequence>
<comment type="caution">
    <text evidence="1">The sequence shown here is derived from an EMBL/GenBank/DDBJ whole genome shotgun (WGS) entry which is preliminary data.</text>
</comment>
<protein>
    <submittedName>
        <fullName evidence="1">Uncharacterized protein</fullName>
    </submittedName>
</protein>
<reference evidence="1" key="1">
    <citation type="submission" date="2019-08" db="EMBL/GenBank/DDBJ databases">
        <authorList>
            <person name="Kucharzyk K."/>
            <person name="Murdoch R.W."/>
            <person name="Higgins S."/>
            <person name="Loffler F."/>
        </authorList>
    </citation>
    <scope>NUCLEOTIDE SEQUENCE</scope>
</reference>
<gene>
    <name evidence="1" type="ORF">SDC9_134749</name>
</gene>
<proteinExistence type="predicted"/>
<evidence type="ECO:0000313" key="1">
    <source>
        <dbReference type="EMBL" id="MPM87649.1"/>
    </source>
</evidence>
<dbReference type="AlphaFoldDB" id="A0A645DEG4"/>
<name>A0A645DEG4_9ZZZZ</name>
<accession>A0A645DEG4</accession>